<comment type="caution">
    <text evidence="1">The sequence shown here is derived from an EMBL/GenBank/DDBJ whole genome shotgun (WGS) entry which is preliminary data.</text>
</comment>
<name>A0A836Z215_ACINO</name>
<evidence type="ECO:0000313" key="1">
    <source>
        <dbReference type="EMBL" id="KDM54105.1"/>
    </source>
</evidence>
<sequence length="217" mass="24102">MLFIDSYMSEQIFIQGPVGKIELFVDRPEGEIKGFAVVCHPHPLQGGTPQHKVPALLTQIFNEYGCIVYRPSFRGLGGSEGIHDEGHGETEDILAVIEHVRKLHEGLPFYAGGFSFGSHVLAKCYAQLSPELQPVQLILCGLPTATVVGLRHYKTPEIQGDILLIHGEQDDITLLSDAIAWAKPQKHPITILPGANHFFTGYLKQLRQIITRFIIMK</sequence>
<accession>A0A836Z215</accession>
<dbReference type="AlphaFoldDB" id="A0A836Z215"/>
<dbReference type="Gene3D" id="3.40.50.1820">
    <property type="entry name" value="alpha/beta hydrolase"/>
    <property type="match status" value="1"/>
</dbReference>
<organism evidence="1 2">
    <name type="scientific">Acinetobacter nosocomialis</name>
    <dbReference type="NCBI Taxonomy" id="106654"/>
    <lineage>
        <taxon>Bacteria</taxon>
        <taxon>Pseudomonadati</taxon>
        <taxon>Pseudomonadota</taxon>
        <taxon>Gammaproteobacteria</taxon>
        <taxon>Moraxellales</taxon>
        <taxon>Moraxellaceae</taxon>
        <taxon>Acinetobacter</taxon>
        <taxon>Acinetobacter calcoaceticus/baumannii complex</taxon>
    </lineage>
</organism>
<dbReference type="PANTHER" id="PTHR42103:SF2">
    <property type="entry name" value="AB HYDROLASE-1 DOMAIN-CONTAINING PROTEIN"/>
    <property type="match status" value="1"/>
</dbReference>
<proteinExistence type="predicted"/>
<dbReference type="PANTHER" id="PTHR42103">
    <property type="entry name" value="ALPHA/BETA-HYDROLASES SUPERFAMILY PROTEIN"/>
    <property type="match status" value="1"/>
</dbReference>
<dbReference type="SUPFAM" id="SSF53474">
    <property type="entry name" value="alpha/beta-Hydrolases"/>
    <property type="match status" value="1"/>
</dbReference>
<gene>
    <name evidence="1" type="ORF">AE32_02467</name>
</gene>
<dbReference type="Proteomes" id="UP000027208">
    <property type="component" value="Unassembled WGS sequence"/>
</dbReference>
<protein>
    <recommendedName>
        <fullName evidence="3">Hydrolase</fullName>
    </recommendedName>
</protein>
<dbReference type="EMBL" id="JMUI01000013">
    <property type="protein sequence ID" value="KDM54105.1"/>
    <property type="molecule type" value="Genomic_DNA"/>
</dbReference>
<evidence type="ECO:0000313" key="2">
    <source>
        <dbReference type="Proteomes" id="UP000027208"/>
    </source>
</evidence>
<evidence type="ECO:0008006" key="3">
    <source>
        <dbReference type="Google" id="ProtNLM"/>
    </source>
</evidence>
<reference evidence="1 2" key="1">
    <citation type="submission" date="2014-04" db="EMBL/GenBank/DDBJ databases">
        <title>The Genome Sequence of Acinetobacter baumanii BIDMC 57.</title>
        <authorList>
            <consortium name="The Broad Institute Genomics Platform"/>
            <consortium name="The Broad Institute Genome Sequencing Center for Infectious Disease"/>
            <person name="Murphy C."/>
            <person name="Cosimi L."/>
            <person name="Cerqueira G."/>
            <person name="Feldgarden M."/>
            <person name="Earl A."/>
            <person name="Spencer M.D."/>
            <person name="Fodor A."/>
            <person name="Sautter R.L."/>
            <person name="Hung D."/>
            <person name="Onderdonk A.B."/>
            <person name="Ernst C."/>
            <person name="Delaney M."/>
            <person name="DuBois A."/>
            <person name="Young S.K."/>
            <person name="Zeng Q."/>
            <person name="Gargeya S."/>
            <person name="Abouelleil A."/>
            <person name="Alvarado L."/>
            <person name="Chapman S.B."/>
            <person name="Gainer-Dewar J."/>
            <person name="Goldberg J."/>
            <person name="Griggs A."/>
            <person name="Gujja S."/>
            <person name="Hansen M."/>
            <person name="Howarth C."/>
            <person name="Imamovic A."/>
            <person name="Larimer J."/>
            <person name="Pearson M."/>
            <person name="Poon T.W."/>
            <person name="Priest M."/>
            <person name="Roberts A."/>
            <person name="Saif S."/>
            <person name="Shea T."/>
            <person name="Sykes S."/>
            <person name="Wortman J."/>
            <person name="Nusbaum C."/>
            <person name="Birren B."/>
        </authorList>
    </citation>
    <scope>NUCLEOTIDE SEQUENCE [LARGE SCALE GENOMIC DNA]</scope>
    <source>
        <strain evidence="1 2">BIDMC 57</strain>
    </source>
</reference>
<dbReference type="InterPro" id="IPR029058">
    <property type="entry name" value="AB_hydrolase_fold"/>
</dbReference>